<keyword evidence="2" id="KW-1185">Reference proteome</keyword>
<dbReference type="Proteomes" id="UP000298058">
    <property type="component" value="Unassembled WGS sequence"/>
</dbReference>
<dbReference type="GO" id="GO:0016787">
    <property type="term" value="F:hydrolase activity"/>
    <property type="evidence" value="ECO:0007669"/>
    <property type="project" value="UniProtKB-KW"/>
</dbReference>
<keyword evidence="1" id="KW-0378">Hydrolase</keyword>
<dbReference type="OrthoDB" id="334971at2"/>
<dbReference type="Gene3D" id="3.40.50.1820">
    <property type="entry name" value="alpha/beta hydrolase"/>
    <property type="match status" value="1"/>
</dbReference>
<accession>A0A4R9M2Y6</accession>
<protein>
    <submittedName>
        <fullName evidence="1">Alpha/beta hydrolase</fullName>
    </submittedName>
</protein>
<organism evidence="1 2">
    <name type="scientific">Leptospira idonii</name>
    <dbReference type="NCBI Taxonomy" id="1193500"/>
    <lineage>
        <taxon>Bacteria</taxon>
        <taxon>Pseudomonadati</taxon>
        <taxon>Spirochaetota</taxon>
        <taxon>Spirochaetia</taxon>
        <taxon>Leptospirales</taxon>
        <taxon>Leptospiraceae</taxon>
        <taxon>Leptospira</taxon>
    </lineage>
</organism>
<dbReference type="InterPro" id="IPR029058">
    <property type="entry name" value="AB_hydrolase_fold"/>
</dbReference>
<dbReference type="AlphaFoldDB" id="A0A4R9M2Y6"/>
<gene>
    <name evidence="1" type="ORF">EHS15_10190</name>
</gene>
<dbReference type="SUPFAM" id="SSF53474">
    <property type="entry name" value="alpha/beta-Hydrolases"/>
    <property type="match status" value="1"/>
</dbReference>
<sequence>MEILLSGSEDPERLLLIWPSTGGNARSFRIKDSELSENKITLVRYNPKSHGDSEGIYNPSTAGDDIISYLEDRKLSHLPIIGIGHSGGGAGLIRLSSRLNFTHLFLLSPILDSRLSLFYLYENDNIREFLDLLQTDPNAGILESDEILRNNETIYHLLETSSWLNTKDLFGLKFPIHNSRVKFSDLSVFLKNLFLPGFEITKQHIRAEVQIRIFLPKEDHWFPKDRTIRFAEESGIRIVHVPTAPDHFFTSSWMTVWSQIRSEIFR</sequence>
<evidence type="ECO:0000313" key="2">
    <source>
        <dbReference type="Proteomes" id="UP000298058"/>
    </source>
</evidence>
<name>A0A4R9M2Y6_9LEPT</name>
<reference evidence="1" key="1">
    <citation type="journal article" date="2019" name="PLoS Negl. Trop. Dis.">
        <title>Revisiting the worldwide diversity of Leptospira species in the environment.</title>
        <authorList>
            <person name="Vincent A.T."/>
            <person name="Schiettekatte O."/>
            <person name="Bourhy P."/>
            <person name="Veyrier F.J."/>
            <person name="Picardeau M."/>
        </authorList>
    </citation>
    <scope>NUCLEOTIDE SEQUENCE [LARGE SCALE GENOMIC DNA]</scope>
    <source>
        <strain evidence="1">201300427</strain>
    </source>
</reference>
<dbReference type="EMBL" id="RQHW01000034">
    <property type="protein sequence ID" value="TGN19168.1"/>
    <property type="molecule type" value="Genomic_DNA"/>
</dbReference>
<comment type="caution">
    <text evidence="1">The sequence shown here is derived from an EMBL/GenBank/DDBJ whole genome shotgun (WGS) entry which is preliminary data.</text>
</comment>
<evidence type="ECO:0000313" key="1">
    <source>
        <dbReference type="EMBL" id="TGN19168.1"/>
    </source>
</evidence>
<proteinExistence type="predicted"/>